<dbReference type="AlphaFoldDB" id="A0A4Y2C4B7"/>
<dbReference type="Proteomes" id="UP000499080">
    <property type="component" value="Unassembled WGS sequence"/>
</dbReference>
<comment type="caution">
    <text evidence="2">The sequence shown here is derived from an EMBL/GenBank/DDBJ whole genome shotgun (WGS) entry which is preliminary data.</text>
</comment>
<reference evidence="2 3" key="1">
    <citation type="journal article" date="2019" name="Sci. Rep.">
        <title>Orb-weaving spider Araneus ventricosus genome elucidates the spidroin gene catalogue.</title>
        <authorList>
            <person name="Kono N."/>
            <person name="Nakamura H."/>
            <person name="Ohtoshi R."/>
            <person name="Moran D.A.P."/>
            <person name="Shinohara A."/>
            <person name="Yoshida Y."/>
            <person name="Fujiwara M."/>
            <person name="Mori M."/>
            <person name="Tomita M."/>
            <person name="Arakawa K."/>
        </authorList>
    </citation>
    <scope>NUCLEOTIDE SEQUENCE [LARGE SCALE GENOMIC DNA]</scope>
</reference>
<accession>A0A4Y2C4B7</accession>
<evidence type="ECO:0000313" key="3">
    <source>
        <dbReference type="Proteomes" id="UP000499080"/>
    </source>
</evidence>
<dbReference type="EMBL" id="BGPR01000144">
    <property type="protein sequence ID" value="GBL98943.1"/>
    <property type="molecule type" value="Genomic_DNA"/>
</dbReference>
<evidence type="ECO:0000313" key="2">
    <source>
        <dbReference type="EMBL" id="GBL98943.1"/>
    </source>
</evidence>
<proteinExistence type="predicted"/>
<feature type="compositionally biased region" description="Basic residues" evidence="1">
    <location>
        <begin position="13"/>
        <end position="22"/>
    </location>
</feature>
<protein>
    <submittedName>
        <fullName evidence="2">Uncharacterized protein</fullName>
    </submittedName>
</protein>
<gene>
    <name evidence="2" type="ORF">AVEN_227467_1</name>
</gene>
<organism evidence="2 3">
    <name type="scientific">Araneus ventricosus</name>
    <name type="common">Orbweaver spider</name>
    <name type="synonym">Epeira ventricosa</name>
    <dbReference type="NCBI Taxonomy" id="182803"/>
    <lineage>
        <taxon>Eukaryota</taxon>
        <taxon>Metazoa</taxon>
        <taxon>Ecdysozoa</taxon>
        <taxon>Arthropoda</taxon>
        <taxon>Chelicerata</taxon>
        <taxon>Arachnida</taxon>
        <taxon>Araneae</taxon>
        <taxon>Araneomorphae</taxon>
        <taxon>Entelegynae</taxon>
        <taxon>Araneoidea</taxon>
        <taxon>Araneidae</taxon>
        <taxon>Araneus</taxon>
    </lineage>
</organism>
<sequence length="108" mass="12544">MHCTSFTQLEKRHLQHRKKVNKRITGSTPAARTNGNLQKNISKTSFEKNYSVKRKGKKKLARSSNQESLDVATICNDFHVTGDEGIPSRIWNMIFLFRRRCRAEFCLC</sequence>
<feature type="region of interest" description="Disordered" evidence="1">
    <location>
        <begin position="1"/>
        <end position="39"/>
    </location>
</feature>
<name>A0A4Y2C4B7_ARAVE</name>
<keyword evidence="3" id="KW-1185">Reference proteome</keyword>
<feature type="compositionally biased region" description="Polar residues" evidence="1">
    <location>
        <begin position="24"/>
        <end position="39"/>
    </location>
</feature>
<evidence type="ECO:0000256" key="1">
    <source>
        <dbReference type="SAM" id="MobiDB-lite"/>
    </source>
</evidence>